<feature type="region of interest" description="Disordered" evidence="1">
    <location>
        <begin position="246"/>
        <end position="281"/>
    </location>
</feature>
<feature type="region of interest" description="Disordered" evidence="1">
    <location>
        <begin position="418"/>
        <end position="449"/>
    </location>
</feature>
<evidence type="ECO:0000256" key="1">
    <source>
        <dbReference type="SAM" id="MobiDB-lite"/>
    </source>
</evidence>
<feature type="region of interest" description="Disordered" evidence="1">
    <location>
        <begin position="199"/>
        <end position="222"/>
    </location>
</feature>
<dbReference type="KEGG" id="gtr:GLOTRDRAFT_124315"/>
<evidence type="ECO:0000313" key="3">
    <source>
        <dbReference type="Proteomes" id="UP000030669"/>
    </source>
</evidence>
<dbReference type="HOGENOM" id="CLU_552130_0_0_1"/>
<protein>
    <submittedName>
        <fullName evidence="2">Uncharacterized protein</fullName>
    </submittedName>
</protein>
<feature type="compositionally biased region" description="Basic residues" evidence="1">
    <location>
        <begin position="65"/>
        <end position="78"/>
    </location>
</feature>
<dbReference type="EMBL" id="KB469296">
    <property type="protein sequence ID" value="EPQ60556.1"/>
    <property type="molecule type" value="Genomic_DNA"/>
</dbReference>
<accession>S7QLX1</accession>
<dbReference type="GeneID" id="19301078"/>
<dbReference type="Proteomes" id="UP000030669">
    <property type="component" value="Unassembled WGS sequence"/>
</dbReference>
<name>S7QLX1_GLOTA</name>
<proteinExistence type="predicted"/>
<gene>
    <name evidence="2" type="ORF">GLOTRDRAFT_124315</name>
</gene>
<feature type="compositionally biased region" description="Polar residues" evidence="1">
    <location>
        <begin position="257"/>
        <end position="268"/>
    </location>
</feature>
<feature type="compositionally biased region" description="Polar residues" evidence="1">
    <location>
        <begin position="418"/>
        <end position="441"/>
    </location>
</feature>
<keyword evidence="3" id="KW-1185">Reference proteome</keyword>
<sequence>MVKALNYRSGVVRLGDGDDAPLEGLEAKKLRSKAYALKYAHPAKRPHAGSSSARVLQPISNRILPRSRKTGGRHRPIKVKPLDEEEEASETRPFVISEEPEDISSPRTDFDHRDVHDKDAGCQKVVERPRPATEQLLDALKLRVETAAHDWAEKHERLAICQAAACPPTPRARLGLDNLVARLEEAERIVAARKAKAAAAASASRSGKRKTLSSSVSDKAHSSGCFGCSFSVAGIRHFHFMKGLTKVDGPRPAGPPSESTNGVPSTSKLPRRDSKTFWRTSGPASACTSNLTCGLTVSGKNALVSAENVLVTGTSRIADRNQESLPEVENTTKSTSTNTATTRLPVRRPALAPKLVNVQVPVPTAIQKTDKPLVPPPPKGVHILPRIFKDARPTRAYMLYPQAYLDQTRTTPLSQILHKSQPRSNVKPADSTQEPTPTLPASPSMPGSFPDVVQDTRGKMNDSLPNVSPPVLGMFQSVVKSWQAVWRAAFGTRG</sequence>
<dbReference type="RefSeq" id="XP_007860945.1">
    <property type="nucleotide sequence ID" value="XM_007862754.1"/>
</dbReference>
<organism evidence="2 3">
    <name type="scientific">Gloeophyllum trabeum (strain ATCC 11539 / FP-39264 / Madison 617)</name>
    <name type="common">Brown rot fungus</name>
    <dbReference type="NCBI Taxonomy" id="670483"/>
    <lineage>
        <taxon>Eukaryota</taxon>
        <taxon>Fungi</taxon>
        <taxon>Dikarya</taxon>
        <taxon>Basidiomycota</taxon>
        <taxon>Agaricomycotina</taxon>
        <taxon>Agaricomycetes</taxon>
        <taxon>Gloeophyllales</taxon>
        <taxon>Gloeophyllaceae</taxon>
        <taxon>Gloeophyllum</taxon>
    </lineage>
</organism>
<evidence type="ECO:0000313" key="2">
    <source>
        <dbReference type="EMBL" id="EPQ60556.1"/>
    </source>
</evidence>
<reference evidence="2 3" key="1">
    <citation type="journal article" date="2012" name="Science">
        <title>The Paleozoic origin of enzymatic lignin decomposition reconstructed from 31 fungal genomes.</title>
        <authorList>
            <person name="Floudas D."/>
            <person name="Binder M."/>
            <person name="Riley R."/>
            <person name="Barry K."/>
            <person name="Blanchette R.A."/>
            <person name="Henrissat B."/>
            <person name="Martinez A.T."/>
            <person name="Otillar R."/>
            <person name="Spatafora J.W."/>
            <person name="Yadav J.S."/>
            <person name="Aerts A."/>
            <person name="Benoit I."/>
            <person name="Boyd A."/>
            <person name="Carlson A."/>
            <person name="Copeland A."/>
            <person name="Coutinho P.M."/>
            <person name="de Vries R.P."/>
            <person name="Ferreira P."/>
            <person name="Findley K."/>
            <person name="Foster B."/>
            <person name="Gaskell J."/>
            <person name="Glotzer D."/>
            <person name="Gorecki P."/>
            <person name="Heitman J."/>
            <person name="Hesse C."/>
            <person name="Hori C."/>
            <person name="Igarashi K."/>
            <person name="Jurgens J.A."/>
            <person name="Kallen N."/>
            <person name="Kersten P."/>
            <person name="Kohler A."/>
            <person name="Kuees U."/>
            <person name="Kumar T.K.A."/>
            <person name="Kuo A."/>
            <person name="LaButti K."/>
            <person name="Larrondo L.F."/>
            <person name="Lindquist E."/>
            <person name="Ling A."/>
            <person name="Lombard V."/>
            <person name="Lucas S."/>
            <person name="Lundell T."/>
            <person name="Martin R."/>
            <person name="McLaughlin D.J."/>
            <person name="Morgenstern I."/>
            <person name="Morin E."/>
            <person name="Murat C."/>
            <person name="Nagy L.G."/>
            <person name="Nolan M."/>
            <person name="Ohm R.A."/>
            <person name="Patyshakuliyeva A."/>
            <person name="Rokas A."/>
            <person name="Ruiz-Duenas F.J."/>
            <person name="Sabat G."/>
            <person name="Salamov A."/>
            <person name="Samejima M."/>
            <person name="Schmutz J."/>
            <person name="Slot J.C."/>
            <person name="St John F."/>
            <person name="Stenlid J."/>
            <person name="Sun H."/>
            <person name="Sun S."/>
            <person name="Syed K."/>
            <person name="Tsang A."/>
            <person name="Wiebenga A."/>
            <person name="Young D."/>
            <person name="Pisabarro A."/>
            <person name="Eastwood D.C."/>
            <person name="Martin F."/>
            <person name="Cullen D."/>
            <person name="Grigoriev I.V."/>
            <person name="Hibbett D.S."/>
        </authorList>
    </citation>
    <scope>NUCLEOTIDE SEQUENCE [LARGE SCALE GENOMIC DNA]</scope>
    <source>
        <strain evidence="2 3">ATCC 11539</strain>
    </source>
</reference>
<dbReference type="AlphaFoldDB" id="S7QLX1"/>
<feature type="region of interest" description="Disordered" evidence="1">
    <location>
        <begin position="65"/>
        <end position="92"/>
    </location>
</feature>
<dbReference type="OrthoDB" id="3256786at2759"/>